<reference evidence="1" key="1">
    <citation type="submission" date="2023-06" db="EMBL/GenBank/DDBJ databases">
        <authorList>
            <person name="Delattre M."/>
        </authorList>
    </citation>
    <scope>NUCLEOTIDE SEQUENCE</scope>
    <source>
        <strain evidence="1">AF72</strain>
    </source>
</reference>
<dbReference type="AlphaFoldDB" id="A0AA36CLW1"/>
<dbReference type="EMBL" id="CATQJA010002463">
    <property type="protein sequence ID" value="CAJ0570754.1"/>
    <property type="molecule type" value="Genomic_DNA"/>
</dbReference>
<organism evidence="1 2">
    <name type="scientific">Mesorhabditis spiculigera</name>
    <dbReference type="NCBI Taxonomy" id="96644"/>
    <lineage>
        <taxon>Eukaryota</taxon>
        <taxon>Metazoa</taxon>
        <taxon>Ecdysozoa</taxon>
        <taxon>Nematoda</taxon>
        <taxon>Chromadorea</taxon>
        <taxon>Rhabditida</taxon>
        <taxon>Rhabditina</taxon>
        <taxon>Rhabditomorpha</taxon>
        <taxon>Rhabditoidea</taxon>
        <taxon>Rhabditidae</taxon>
        <taxon>Mesorhabditinae</taxon>
        <taxon>Mesorhabditis</taxon>
    </lineage>
</organism>
<sequence length="211" mass="24845">MHIWGADKHSHLQRIQANIRCAVDRLSIRSFDGLSEVLRCRRCRMESERAIGWKCKNCTSMWNLEWMNGIIGSAGRQNNEISLATRQRDHPTIFKMIELAFCPSRVQKRGMLYCIRLLKPLTGEVHQQYPVIGGHFLKELQRRVENVYNGIFALLDGHDAECLWLRTNVEDSLRRNAGFWMFFRLTVPNKDFMGCLVLEPRFPDYMWLIDR</sequence>
<name>A0AA36CLW1_9BILA</name>
<keyword evidence="2" id="KW-1185">Reference proteome</keyword>
<dbReference type="Proteomes" id="UP001177023">
    <property type="component" value="Unassembled WGS sequence"/>
</dbReference>
<protein>
    <submittedName>
        <fullName evidence="1">Uncharacterized protein</fullName>
    </submittedName>
</protein>
<accession>A0AA36CLW1</accession>
<evidence type="ECO:0000313" key="1">
    <source>
        <dbReference type="EMBL" id="CAJ0570754.1"/>
    </source>
</evidence>
<gene>
    <name evidence="1" type="ORF">MSPICULIGERA_LOCUS9190</name>
</gene>
<comment type="caution">
    <text evidence="1">The sequence shown here is derived from an EMBL/GenBank/DDBJ whole genome shotgun (WGS) entry which is preliminary data.</text>
</comment>
<evidence type="ECO:0000313" key="2">
    <source>
        <dbReference type="Proteomes" id="UP001177023"/>
    </source>
</evidence>
<proteinExistence type="predicted"/>
<feature type="non-terminal residue" evidence="1">
    <location>
        <position position="211"/>
    </location>
</feature>